<gene>
    <name evidence="1" type="ORF">SDC9_142693</name>
</gene>
<evidence type="ECO:0000313" key="1">
    <source>
        <dbReference type="EMBL" id="MPM95538.1"/>
    </source>
</evidence>
<comment type="caution">
    <text evidence="1">The sequence shown here is derived from an EMBL/GenBank/DDBJ whole genome shotgun (WGS) entry which is preliminary data.</text>
</comment>
<reference evidence="1" key="1">
    <citation type="submission" date="2019-08" db="EMBL/GenBank/DDBJ databases">
        <authorList>
            <person name="Kucharzyk K."/>
            <person name="Murdoch R.W."/>
            <person name="Higgins S."/>
            <person name="Loffler F."/>
        </authorList>
    </citation>
    <scope>NUCLEOTIDE SEQUENCE</scope>
</reference>
<protein>
    <submittedName>
        <fullName evidence="1">Uncharacterized protein</fullName>
    </submittedName>
</protein>
<dbReference type="AlphaFoldDB" id="A0A645E2C1"/>
<dbReference type="EMBL" id="VSSQ01042018">
    <property type="protein sequence ID" value="MPM95538.1"/>
    <property type="molecule type" value="Genomic_DNA"/>
</dbReference>
<proteinExistence type="predicted"/>
<name>A0A645E2C1_9ZZZZ</name>
<accession>A0A645E2C1</accession>
<organism evidence="1">
    <name type="scientific">bioreactor metagenome</name>
    <dbReference type="NCBI Taxonomy" id="1076179"/>
    <lineage>
        <taxon>unclassified sequences</taxon>
        <taxon>metagenomes</taxon>
        <taxon>ecological metagenomes</taxon>
    </lineage>
</organism>
<sequence>MDDSAALHTLGFCHFLHKIFRIGYAGGCRIGNPVSSNDIEQILSEMSLLALCNFTNGSSGCPRTVGGGAGSLDACIHIGFIIIAQINDIVISFAGTGNSLKTNIHRTAVTGNTKHRYVFQSQRFNACRHTANRSGKARESRNRLVEIQCVLREIGCRCSKAACGNCKEGSRP</sequence>